<proteinExistence type="predicted"/>
<sequence length="183" mass="20587">MESDNKVKIMIYAKGSTMEERAFCKSGCLDAEVKDFFKERLVDETDIASKAKDWGAEGDFWANMDKALVEHKDWINKWTSNWQCRGRPKACCPFHQHSATRYLCGFADALLFVVRTLALMTGNPQDSILALANRLIPDSDNGEGVWDPSLDLAPLDNRTSMKELREEVFVSGEEATSARDDNG</sequence>
<dbReference type="Proteomes" id="UP000717585">
    <property type="component" value="Unassembled WGS sequence"/>
</dbReference>
<name>A0A8J6B2C6_9EUKA</name>
<comment type="caution">
    <text evidence="1">The sequence shown here is derived from an EMBL/GenBank/DDBJ whole genome shotgun (WGS) entry which is preliminary data.</text>
</comment>
<evidence type="ECO:0000313" key="2">
    <source>
        <dbReference type="Proteomes" id="UP000717585"/>
    </source>
</evidence>
<keyword evidence="2" id="KW-1185">Reference proteome</keyword>
<gene>
    <name evidence="1" type="ORF">J8273_5905</name>
</gene>
<reference evidence="1" key="1">
    <citation type="submission" date="2021-05" db="EMBL/GenBank/DDBJ databases">
        <title>A free-living protist that lacks canonical eukaryotic 1 DNA replication and segregation systems.</title>
        <authorList>
            <person name="Salas-Leiva D.E."/>
            <person name="Tromer E.C."/>
            <person name="Curtis B.A."/>
            <person name="Jerlstrom-Hultqvist J."/>
            <person name="Kolisko M."/>
            <person name="Yi Z."/>
            <person name="Salas-Leiva J.S."/>
            <person name="Gallot-Lavallee L."/>
            <person name="Kops G.J.P.L."/>
            <person name="Archibald J.M."/>
            <person name="Simpson A.G.B."/>
            <person name="Roger A.J."/>
        </authorList>
    </citation>
    <scope>NUCLEOTIDE SEQUENCE</scope>
    <source>
        <strain evidence="1">BICM</strain>
    </source>
</reference>
<organism evidence="1 2">
    <name type="scientific">Carpediemonas membranifera</name>
    <dbReference type="NCBI Taxonomy" id="201153"/>
    <lineage>
        <taxon>Eukaryota</taxon>
        <taxon>Metamonada</taxon>
        <taxon>Carpediemonas-like organisms</taxon>
        <taxon>Carpediemonas</taxon>
    </lineage>
</organism>
<dbReference type="AlphaFoldDB" id="A0A8J6B2C6"/>
<dbReference type="EMBL" id="JAHDYR010000033">
    <property type="protein sequence ID" value="KAG9392764.1"/>
    <property type="molecule type" value="Genomic_DNA"/>
</dbReference>
<accession>A0A8J6B2C6</accession>
<evidence type="ECO:0000313" key="1">
    <source>
        <dbReference type="EMBL" id="KAG9392764.1"/>
    </source>
</evidence>
<protein>
    <submittedName>
        <fullName evidence="1">Uncharacterized protein</fullName>
    </submittedName>
</protein>